<accession>A0A7Y7UTC8</accession>
<evidence type="ECO:0000313" key="1">
    <source>
        <dbReference type="EMBL" id="NVP33285.1"/>
    </source>
</evidence>
<gene>
    <name evidence="1" type="ORF">HLV41_19815</name>
</gene>
<evidence type="ECO:0000313" key="2">
    <source>
        <dbReference type="Proteomes" id="UP000531581"/>
    </source>
</evidence>
<dbReference type="EMBL" id="JABYQV010000032">
    <property type="protein sequence ID" value="NVP33285.1"/>
    <property type="molecule type" value="Genomic_DNA"/>
</dbReference>
<dbReference type="Proteomes" id="UP000531581">
    <property type="component" value="Unassembled WGS sequence"/>
</dbReference>
<protein>
    <submittedName>
        <fullName evidence="1">Uncharacterized protein</fullName>
    </submittedName>
</protein>
<name>A0A7Y7UTC8_9SPHN</name>
<reference evidence="1 2" key="1">
    <citation type="submission" date="2020-05" db="EMBL/GenBank/DDBJ databases">
        <title>Draft Genome Sequences of Sphingomonas sp. Isolated from the International Space Station.</title>
        <authorList>
            <person name="Bijlani S."/>
            <person name="Singh N.K."/>
            <person name="Mason C.E."/>
            <person name="Wang C.C."/>
            <person name="Venkateswaran K."/>
        </authorList>
    </citation>
    <scope>NUCLEOTIDE SEQUENCE [LARGE SCALE GENOMIC DNA]</scope>
    <source>
        <strain evidence="1">ISS-IIF7SWP</strain>
    </source>
</reference>
<organism evidence="1 2">
    <name type="scientific">Sphingomonas sanguinis</name>
    <dbReference type="NCBI Taxonomy" id="33051"/>
    <lineage>
        <taxon>Bacteria</taxon>
        <taxon>Pseudomonadati</taxon>
        <taxon>Pseudomonadota</taxon>
        <taxon>Alphaproteobacteria</taxon>
        <taxon>Sphingomonadales</taxon>
        <taxon>Sphingomonadaceae</taxon>
        <taxon>Sphingomonas</taxon>
    </lineage>
</organism>
<comment type="caution">
    <text evidence="1">The sequence shown here is derived from an EMBL/GenBank/DDBJ whole genome shotgun (WGS) entry which is preliminary data.</text>
</comment>
<proteinExistence type="predicted"/>
<sequence>MFLIQERAIDLQPVISQFSVSPDGGFMASKPPIKLSKLFEELDRLTPAEAQRVRDTLAEIGEGHLGEAYLELTELVGRDTALAMLLDEMLGPVILPDGTMVARNSIAKIAPNKLN</sequence>
<dbReference type="AlphaFoldDB" id="A0A7Y7UTC8"/>